<evidence type="ECO:0000313" key="1">
    <source>
        <dbReference type="EMBL" id="KAK1690871.1"/>
    </source>
</evidence>
<gene>
    <name evidence="1" type="ORF">BDP55DRAFT_648741</name>
</gene>
<dbReference type="RefSeq" id="XP_060434566.1">
    <property type="nucleotide sequence ID" value="XM_060573870.1"/>
</dbReference>
<accession>A0AAJ0AXK4</accession>
<evidence type="ECO:0000313" key="2">
    <source>
        <dbReference type="Proteomes" id="UP001224890"/>
    </source>
</evidence>
<reference evidence="1" key="1">
    <citation type="submission" date="2021-06" db="EMBL/GenBank/DDBJ databases">
        <title>Comparative genomics, transcriptomics and evolutionary studies reveal genomic signatures of adaptation to plant cell wall in hemibiotrophic fungi.</title>
        <authorList>
            <consortium name="DOE Joint Genome Institute"/>
            <person name="Baroncelli R."/>
            <person name="Diaz J.F."/>
            <person name="Benocci T."/>
            <person name="Peng M."/>
            <person name="Battaglia E."/>
            <person name="Haridas S."/>
            <person name="Andreopoulos W."/>
            <person name="Labutti K."/>
            <person name="Pangilinan J."/>
            <person name="Floch G.L."/>
            <person name="Makela M.R."/>
            <person name="Henrissat B."/>
            <person name="Grigoriev I.V."/>
            <person name="Crouch J.A."/>
            <person name="De Vries R.P."/>
            <person name="Sukno S.A."/>
            <person name="Thon M.R."/>
        </authorList>
    </citation>
    <scope>NUCLEOTIDE SEQUENCE</scope>
    <source>
        <strain evidence="1">CBS 193.32</strain>
    </source>
</reference>
<protein>
    <submittedName>
        <fullName evidence="1">Uncharacterized protein</fullName>
    </submittedName>
</protein>
<proteinExistence type="predicted"/>
<keyword evidence="2" id="KW-1185">Reference proteome</keyword>
<comment type="caution">
    <text evidence="1">The sequence shown here is derived from an EMBL/GenBank/DDBJ whole genome shotgun (WGS) entry which is preliminary data.</text>
</comment>
<dbReference type="EMBL" id="JAHMHR010000005">
    <property type="protein sequence ID" value="KAK1690871.1"/>
    <property type="molecule type" value="Genomic_DNA"/>
</dbReference>
<name>A0AAJ0AXK4_9PEZI</name>
<sequence>MMMSGSTSRYVAIFRYASSAALHPLHPLPATLRSYSDPYCTHFIVSLCLPIQQTPRRGPFWVLHRPVVQLLHRVLGQSCVALACLLSLLGLRCDAFPIRLISVLYFPFQMGLHTRPACRLVAPSKLELRNHEKYHFLSPSLAGPGGRSRPLPPSYVIDTFHYLSPPRHITLLFPCSRSAPRRWTLEGASALEGCPFHAACHRRT</sequence>
<dbReference type="GeneID" id="85458396"/>
<dbReference type="Proteomes" id="UP001224890">
    <property type="component" value="Unassembled WGS sequence"/>
</dbReference>
<organism evidence="1 2">
    <name type="scientific">Colletotrichum godetiae</name>
    <dbReference type="NCBI Taxonomy" id="1209918"/>
    <lineage>
        <taxon>Eukaryota</taxon>
        <taxon>Fungi</taxon>
        <taxon>Dikarya</taxon>
        <taxon>Ascomycota</taxon>
        <taxon>Pezizomycotina</taxon>
        <taxon>Sordariomycetes</taxon>
        <taxon>Hypocreomycetidae</taxon>
        <taxon>Glomerellales</taxon>
        <taxon>Glomerellaceae</taxon>
        <taxon>Colletotrichum</taxon>
        <taxon>Colletotrichum acutatum species complex</taxon>
    </lineage>
</organism>
<dbReference type="AlphaFoldDB" id="A0AAJ0AXK4"/>